<dbReference type="SUPFAM" id="SSF51395">
    <property type="entry name" value="FMN-linked oxidoreductases"/>
    <property type="match status" value="1"/>
</dbReference>
<dbReference type="PRINTS" id="PR00469">
    <property type="entry name" value="PNDRDTASEII"/>
</dbReference>
<gene>
    <name evidence="12" type="ORF">SAMN02745217_00471</name>
</gene>
<evidence type="ECO:0000256" key="6">
    <source>
        <dbReference type="ARBA" id="ARBA00022723"/>
    </source>
</evidence>
<keyword evidence="8" id="KW-0408">Iron</keyword>
<evidence type="ECO:0000256" key="5">
    <source>
        <dbReference type="ARBA" id="ARBA00022643"/>
    </source>
</evidence>
<evidence type="ECO:0000313" key="12">
    <source>
        <dbReference type="EMBL" id="SHO44121.1"/>
    </source>
</evidence>
<dbReference type="InterPro" id="IPR023753">
    <property type="entry name" value="FAD/NAD-binding_dom"/>
</dbReference>
<dbReference type="GO" id="GO:0010181">
    <property type="term" value="F:FMN binding"/>
    <property type="evidence" value="ECO:0007669"/>
    <property type="project" value="InterPro"/>
</dbReference>
<dbReference type="Pfam" id="PF07992">
    <property type="entry name" value="Pyr_redox_2"/>
    <property type="match status" value="1"/>
</dbReference>
<evidence type="ECO:0000256" key="2">
    <source>
        <dbReference type="ARBA" id="ARBA00001966"/>
    </source>
</evidence>
<dbReference type="GO" id="GO:0046872">
    <property type="term" value="F:metal ion binding"/>
    <property type="evidence" value="ECO:0007669"/>
    <property type="project" value="UniProtKB-KW"/>
</dbReference>
<dbReference type="InterPro" id="IPR023375">
    <property type="entry name" value="ADC_dom_sf"/>
</dbReference>
<evidence type="ECO:0000259" key="10">
    <source>
        <dbReference type="Pfam" id="PF00724"/>
    </source>
</evidence>
<dbReference type="RefSeq" id="WP_073587183.1">
    <property type="nucleotide sequence ID" value="NZ_FRFD01000003.1"/>
</dbReference>
<dbReference type="InterPro" id="IPR051793">
    <property type="entry name" value="NADH:flavin_oxidoreductase"/>
</dbReference>
<comment type="cofactor">
    <cofactor evidence="1">
        <name>FMN</name>
        <dbReference type="ChEBI" id="CHEBI:58210"/>
    </cofactor>
</comment>
<organism evidence="12 13">
    <name type="scientific">Anaerocolumna xylanovorans DSM 12503</name>
    <dbReference type="NCBI Taxonomy" id="1121345"/>
    <lineage>
        <taxon>Bacteria</taxon>
        <taxon>Bacillati</taxon>
        <taxon>Bacillota</taxon>
        <taxon>Clostridia</taxon>
        <taxon>Lachnospirales</taxon>
        <taxon>Lachnospiraceae</taxon>
        <taxon>Anaerocolumna</taxon>
    </lineage>
</organism>
<dbReference type="AlphaFoldDB" id="A0A1M7XYN9"/>
<dbReference type="Proteomes" id="UP000184612">
    <property type="component" value="Unassembled WGS sequence"/>
</dbReference>
<protein>
    <submittedName>
        <fullName evidence="12">2,4-dienoyl-CoA reductase</fullName>
    </submittedName>
</protein>
<evidence type="ECO:0000256" key="7">
    <source>
        <dbReference type="ARBA" id="ARBA00023002"/>
    </source>
</evidence>
<dbReference type="GO" id="GO:0051536">
    <property type="term" value="F:iron-sulfur cluster binding"/>
    <property type="evidence" value="ECO:0007669"/>
    <property type="project" value="UniProtKB-KW"/>
</dbReference>
<dbReference type="SUPFAM" id="SSF51905">
    <property type="entry name" value="FAD/NAD(P)-binding domain"/>
    <property type="match status" value="1"/>
</dbReference>
<keyword evidence="5" id="KW-0288">FMN</keyword>
<keyword evidence="7" id="KW-0560">Oxidoreductase</keyword>
<evidence type="ECO:0000256" key="3">
    <source>
        <dbReference type="ARBA" id="ARBA00011048"/>
    </source>
</evidence>
<dbReference type="Gene3D" id="3.20.20.70">
    <property type="entry name" value="Aldolase class I"/>
    <property type="match status" value="1"/>
</dbReference>
<keyword evidence="13" id="KW-1185">Reference proteome</keyword>
<dbReference type="InterPro" id="IPR013785">
    <property type="entry name" value="Aldolase_TIM"/>
</dbReference>
<evidence type="ECO:0000256" key="9">
    <source>
        <dbReference type="ARBA" id="ARBA00023014"/>
    </source>
</evidence>
<dbReference type="Gene3D" id="2.40.400.10">
    <property type="entry name" value="Acetoacetate decarboxylase-like"/>
    <property type="match status" value="1"/>
</dbReference>
<reference evidence="12 13" key="1">
    <citation type="submission" date="2016-12" db="EMBL/GenBank/DDBJ databases">
        <authorList>
            <person name="Song W.-J."/>
            <person name="Kurnit D.M."/>
        </authorList>
    </citation>
    <scope>NUCLEOTIDE SEQUENCE [LARGE SCALE GENOMIC DNA]</scope>
    <source>
        <strain evidence="12 13">DSM 12503</strain>
    </source>
</reference>
<dbReference type="InterPro" id="IPR036188">
    <property type="entry name" value="FAD/NAD-bd_sf"/>
</dbReference>
<dbReference type="SUPFAM" id="SSF160104">
    <property type="entry name" value="Acetoacetate decarboxylase-like"/>
    <property type="match status" value="1"/>
</dbReference>
<evidence type="ECO:0000256" key="1">
    <source>
        <dbReference type="ARBA" id="ARBA00001917"/>
    </source>
</evidence>
<dbReference type="PANTHER" id="PTHR42917:SF2">
    <property type="entry name" value="2,4-DIENOYL-COA REDUCTASE [(2E)-ENOYL-COA-PRODUCING]"/>
    <property type="match status" value="1"/>
</dbReference>
<dbReference type="OrthoDB" id="9772736at2"/>
<keyword evidence="4" id="KW-0285">Flavoprotein</keyword>
<keyword evidence="9" id="KW-0411">Iron-sulfur</keyword>
<proteinExistence type="inferred from homology"/>
<evidence type="ECO:0000259" key="11">
    <source>
        <dbReference type="Pfam" id="PF07992"/>
    </source>
</evidence>
<evidence type="ECO:0000313" key="13">
    <source>
        <dbReference type="Proteomes" id="UP000184612"/>
    </source>
</evidence>
<sequence length="937" mass="102201">MYNKLFEAGSIGKVTIKNRLVMSPMGCGLANLDGTPSEDMIAFYEARAIGGAGLIIPEITRINDVNGAGLLRQLSVTKDRHIEPLSKLAEAVHKHGSKIFIQLHHPGRETVSALLGGQPVVAPSAIPCKLLNQETRALTAEEIKQLIKQYIDGAVRVQKAGCDGVELHAAHGYLLHQFLSPYTNKREDEYGGSFENRLRMLMEIIKGIRKECGPDFPIGVRLSIEEFLDKTGVTEEYIHVQDGVKIAMALEQAGIDFIDPSCGLYETGMTCIEPISFPQGWRRDMLLAVKSHVKIPVIGVSVIREPAAAEKFLEDGVVDFISMGRSWNADEEWGKKVQEGREKELRKCISCLRCFESLNEYNAAGLPPECALNPRYARERKYGNLVRDTKGHRAVVVGAGPAGMSAAQTLALRGVKVTLIDRQSELGGTVNLAKKPPLKERMQWIADYYSNEFKRLGVEVLLNTEASADSIMAYKPDAVLLATGSASIIPEKIPGVDGESIYTVEEVLSGKAALKDKKVAVIGAGLTGLETAEFLCEEGNQVTVIDMLDKPAPNANHTNVADVCGRLAKAGVKYLLGHSLKEIQTDSVVLEDLENHEEVKTLADAVVLSLGFRPDRSLVSELAAEGVKVELIGSAIKDGTIAPASRTGYEAGCKLFKEEEKTASFKVPKESIPNFGKVSLMDNQEGIYISYLTDPAAVARILPPPLKPFFMPVVTLSVCHVNNPTFADDYYEAILGVYATYGKSLGLYTMGLVLGGPGAEMAVQCGRDNGSIPKKLGAEFVIRRNGDTVTAGVTRRGTQLVEATLKLGEYNSPMTAALYQFPAAGKQTFGGGFYFHFDREPDENGVSHFMNGALLMNQCEYNYQSWEPGFVSLDLKSSIDDPWAELPINTIIGGAYSKNSLLVHKLNLVEKLEADEVIPYLLTGRYDRTAFMETGRI</sequence>
<name>A0A1M7XYN9_9FIRM</name>
<dbReference type="Pfam" id="PF00724">
    <property type="entry name" value="Oxidored_FMN"/>
    <property type="match status" value="1"/>
</dbReference>
<dbReference type="Gene3D" id="3.40.50.720">
    <property type="entry name" value="NAD(P)-binding Rossmann-like Domain"/>
    <property type="match status" value="1"/>
</dbReference>
<dbReference type="STRING" id="1121345.SAMN02745217_00471"/>
<comment type="cofactor">
    <cofactor evidence="2">
        <name>[4Fe-4S] cluster</name>
        <dbReference type="ChEBI" id="CHEBI:49883"/>
    </cofactor>
</comment>
<dbReference type="GO" id="GO:0016829">
    <property type="term" value="F:lyase activity"/>
    <property type="evidence" value="ECO:0007669"/>
    <property type="project" value="InterPro"/>
</dbReference>
<dbReference type="EMBL" id="FRFD01000003">
    <property type="protein sequence ID" value="SHO44121.1"/>
    <property type="molecule type" value="Genomic_DNA"/>
</dbReference>
<dbReference type="Pfam" id="PF06314">
    <property type="entry name" value="ADC"/>
    <property type="match status" value="1"/>
</dbReference>
<dbReference type="InterPro" id="IPR001155">
    <property type="entry name" value="OxRdtase_FMN_N"/>
</dbReference>
<keyword evidence="6" id="KW-0479">Metal-binding</keyword>
<evidence type="ECO:0000256" key="8">
    <source>
        <dbReference type="ARBA" id="ARBA00023004"/>
    </source>
</evidence>
<dbReference type="InterPro" id="IPR010451">
    <property type="entry name" value="Acetoacetate_decarboxylase"/>
</dbReference>
<dbReference type="GO" id="GO:0016491">
    <property type="term" value="F:oxidoreductase activity"/>
    <property type="evidence" value="ECO:0007669"/>
    <property type="project" value="UniProtKB-KW"/>
</dbReference>
<feature type="domain" description="NADH:flavin oxidoreductase/NADH oxidase N-terminal" evidence="10">
    <location>
        <begin position="4"/>
        <end position="344"/>
    </location>
</feature>
<feature type="domain" description="FAD/NAD(P)-binding" evidence="11">
    <location>
        <begin position="393"/>
        <end position="629"/>
    </location>
</feature>
<comment type="similarity">
    <text evidence="3">In the N-terminal section; belongs to the NADH:flavin oxidoreductase/NADH oxidase family.</text>
</comment>
<dbReference type="Gene3D" id="3.50.50.60">
    <property type="entry name" value="FAD/NAD(P)-binding domain"/>
    <property type="match status" value="1"/>
</dbReference>
<accession>A0A1M7XYN9</accession>
<dbReference type="PANTHER" id="PTHR42917">
    <property type="entry name" value="2,4-DIENOYL-COA REDUCTASE"/>
    <property type="match status" value="1"/>
</dbReference>
<evidence type="ECO:0000256" key="4">
    <source>
        <dbReference type="ARBA" id="ARBA00022630"/>
    </source>
</evidence>
<dbReference type="CDD" id="cd02803">
    <property type="entry name" value="OYE_like_FMN_family"/>
    <property type="match status" value="1"/>
</dbReference>
<dbReference type="PRINTS" id="PR00368">
    <property type="entry name" value="FADPNR"/>
</dbReference>